<reference evidence="10" key="1">
    <citation type="submission" date="2023-06" db="EMBL/GenBank/DDBJ databases">
        <authorList>
            <person name="Kurt Z."/>
        </authorList>
    </citation>
    <scope>NUCLEOTIDE SEQUENCE</scope>
</reference>
<keyword evidence="12" id="KW-1185">Reference proteome</keyword>
<comment type="subcellular location">
    <subcellularLocation>
        <location evidence="1">Membrane</location>
        <topology evidence="1">Multi-pass membrane protein</topology>
    </subcellularLocation>
</comment>
<evidence type="ECO:0000256" key="1">
    <source>
        <dbReference type="ARBA" id="ARBA00004141"/>
    </source>
</evidence>
<evidence type="ECO:0000313" key="11">
    <source>
        <dbReference type="EMBL" id="CAL5974860.1"/>
    </source>
</evidence>
<protein>
    <recommendedName>
        <fullName evidence="8">Palmitoyltransferase</fullName>
        <ecNumber evidence="8">2.3.1.225</ecNumber>
    </recommendedName>
</protein>
<evidence type="ECO:0000256" key="4">
    <source>
        <dbReference type="ARBA" id="ARBA00022989"/>
    </source>
</evidence>
<feature type="domain" description="Palmitoyltransferase DHHC" evidence="9">
    <location>
        <begin position="116"/>
        <end position="241"/>
    </location>
</feature>
<evidence type="ECO:0000256" key="8">
    <source>
        <dbReference type="RuleBase" id="RU079119"/>
    </source>
</evidence>
<evidence type="ECO:0000256" key="3">
    <source>
        <dbReference type="ARBA" id="ARBA00022692"/>
    </source>
</evidence>
<keyword evidence="3 8" id="KW-0812">Transmembrane</keyword>
<dbReference type="EMBL" id="CAXDID020000005">
    <property type="protein sequence ID" value="CAL5974860.1"/>
    <property type="molecule type" value="Genomic_DNA"/>
</dbReference>
<comment type="catalytic activity">
    <reaction evidence="8">
        <text>L-cysteinyl-[protein] + hexadecanoyl-CoA = S-hexadecanoyl-L-cysteinyl-[protein] + CoA</text>
        <dbReference type="Rhea" id="RHEA:36683"/>
        <dbReference type="Rhea" id="RHEA-COMP:10131"/>
        <dbReference type="Rhea" id="RHEA-COMP:11032"/>
        <dbReference type="ChEBI" id="CHEBI:29950"/>
        <dbReference type="ChEBI" id="CHEBI:57287"/>
        <dbReference type="ChEBI" id="CHEBI:57379"/>
        <dbReference type="ChEBI" id="CHEBI:74151"/>
        <dbReference type="EC" id="2.3.1.225"/>
    </reaction>
</comment>
<dbReference type="GO" id="GO:0019706">
    <property type="term" value="F:protein-cysteine S-palmitoyltransferase activity"/>
    <property type="evidence" value="ECO:0007669"/>
    <property type="project" value="UniProtKB-EC"/>
</dbReference>
<keyword evidence="6 8" id="KW-0012">Acyltransferase</keyword>
<evidence type="ECO:0000256" key="6">
    <source>
        <dbReference type="ARBA" id="ARBA00023315"/>
    </source>
</evidence>
<comment type="similarity">
    <text evidence="7">Belongs to the DHHC palmitoyltransferase family. PFA5 subfamily.</text>
</comment>
<keyword evidence="5 8" id="KW-0472">Membrane</keyword>
<dbReference type="EC" id="2.3.1.225" evidence="8"/>
<dbReference type="GO" id="GO:0005783">
    <property type="term" value="C:endoplasmic reticulum"/>
    <property type="evidence" value="ECO:0007669"/>
    <property type="project" value="TreeGrafter"/>
</dbReference>
<evidence type="ECO:0000313" key="10">
    <source>
        <dbReference type="EMBL" id="CAI9930784.1"/>
    </source>
</evidence>
<keyword evidence="4 8" id="KW-1133">Transmembrane helix</keyword>
<dbReference type="AlphaFoldDB" id="A0AA86P5G5"/>
<gene>
    <name evidence="10" type="ORF">HINF_LOCUS18429</name>
    <name evidence="11" type="ORF">HINF_LOCUS3064</name>
</gene>
<reference evidence="11 12" key="2">
    <citation type="submission" date="2024-07" db="EMBL/GenBank/DDBJ databases">
        <authorList>
            <person name="Akdeniz Z."/>
        </authorList>
    </citation>
    <scope>NUCLEOTIDE SEQUENCE [LARGE SCALE GENOMIC DNA]</scope>
</reference>
<dbReference type="PROSITE" id="PS50216">
    <property type="entry name" value="DHHC"/>
    <property type="match status" value="1"/>
</dbReference>
<proteinExistence type="inferred from homology"/>
<evidence type="ECO:0000313" key="12">
    <source>
        <dbReference type="Proteomes" id="UP001642409"/>
    </source>
</evidence>
<evidence type="ECO:0000256" key="7">
    <source>
        <dbReference type="ARBA" id="ARBA00038298"/>
    </source>
</evidence>
<comment type="caution">
    <text evidence="10">The sequence shown here is derived from an EMBL/GenBank/DDBJ whole genome shotgun (WGS) entry which is preliminary data.</text>
</comment>
<evidence type="ECO:0000256" key="2">
    <source>
        <dbReference type="ARBA" id="ARBA00022679"/>
    </source>
</evidence>
<comment type="domain">
    <text evidence="8">The DHHC domain is required for palmitoyltransferase activity.</text>
</comment>
<evidence type="ECO:0000256" key="5">
    <source>
        <dbReference type="ARBA" id="ARBA00023136"/>
    </source>
</evidence>
<feature type="transmembrane region" description="Helical" evidence="8">
    <location>
        <begin position="31"/>
        <end position="49"/>
    </location>
</feature>
<dbReference type="GO" id="GO:0006612">
    <property type="term" value="P:protein targeting to membrane"/>
    <property type="evidence" value="ECO:0007669"/>
    <property type="project" value="TreeGrafter"/>
</dbReference>
<dbReference type="InterPro" id="IPR001594">
    <property type="entry name" value="Palmitoyltrfase_DHHC"/>
</dbReference>
<dbReference type="GO" id="GO:0016020">
    <property type="term" value="C:membrane"/>
    <property type="evidence" value="ECO:0007669"/>
    <property type="project" value="UniProtKB-SubCell"/>
</dbReference>
<dbReference type="PANTHER" id="PTHR22883">
    <property type="entry name" value="ZINC FINGER DHHC DOMAIN CONTAINING PROTEIN"/>
    <property type="match status" value="1"/>
</dbReference>
<dbReference type="EMBL" id="CATOUU010000464">
    <property type="protein sequence ID" value="CAI9930784.1"/>
    <property type="molecule type" value="Genomic_DNA"/>
</dbReference>
<evidence type="ECO:0000259" key="9">
    <source>
        <dbReference type="Pfam" id="PF01529"/>
    </source>
</evidence>
<sequence>MIKRVANLLNYEKDLSPRVHFDRDSEDRRTLTLHVGAVLTGLLNLYLGVQNRSQLYKSIVFITFTHSFYQYVRASFTCAVIDPGYITQEVLDMQPKEIVAAWPSPPGSPSSNVRKIDNKICPYCSKTKPKRAHHCGTCDVCVERYDHHCPYLDNCIGFRNFPYFFKVNVYGVSSGLISLITCFDQIISSDYYKPSYFKSNIWKTLLFIFTISLQTVGTAFNIKILFRTIYLTWRGQTLVEKKSGVRFYKTVRENYQLFLGNNWGWWLIVGGKR</sequence>
<name>A0AA86P5G5_9EUKA</name>
<dbReference type="Proteomes" id="UP001642409">
    <property type="component" value="Unassembled WGS sequence"/>
</dbReference>
<dbReference type="Pfam" id="PF01529">
    <property type="entry name" value="DHHC"/>
    <property type="match status" value="1"/>
</dbReference>
<dbReference type="InterPro" id="IPR039859">
    <property type="entry name" value="PFA4/ZDH16/20/ERF2-like"/>
</dbReference>
<accession>A0AA86P5G5</accession>
<dbReference type="PANTHER" id="PTHR22883:SF23">
    <property type="entry name" value="PALMITOYLTRANSFERASE ZDHHC6"/>
    <property type="match status" value="1"/>
</dbReference>
<organism evidence="10">
    <name type="scientific">Hexamita inflata</name>
    <dbReference type="NCBI Taxonomy" id="28002"/>
    <lineage>
        <taxon>Eukaryota</taxon>
        <taxon>Metamonada</taxon>
        <taxon>Diplomonadida</taxon>
        <taxon>Hexamitidae</taxon>
        <taxon>Hexamitinae</taxon>
        <taxon>Hexamita</taxon>
    </lineage>
</organism>
<dbReference type="GO" id="GO:0005794">
    <property type="term" value="C:Golgi apparatus"/>
    <property type="evidence" value="ECO:0007669"/>
    <property type="project" value="TreeGrafter"/>
</dbReference>
<keyword evidence="2 8" id="KW-0808">Transferase</keyword>
<feature type="transmembrane region" description="Helical" evidence="8">
    <location>
        <begin position="207"/>
        <end position="226"/>
    </location>
</feature>
<feature type="transmembrane region" description="Helical" evidence="8">
    <location>
        <begin position="167"/>
        <end position="187"/>
    </location>
</feature>